<dbReference type="InterPro" id="IPR038721">
    <property type="entry name" value="IS701-like_DDE_dom"/>
</dbReference>
<proteinExistence type="predicted"/>
<feature type="domain" description="Transposase IS701-like DDE" evidence="1">
    <location>
        <begin position="1"/>
        <end position="109"/>
    </location>
</feature>
<gene>
    <name evidence="2" type="ORF">AOZ06_04630</name>
</gene>
<sequence length="128" mass="14251">MLDEVTGEWGVPRRPVVADADYGDATEFRLGLSDRELVYVLAVSPTATVHPGALDPSALDRITWPKYGRPEKRWQLRGDSSCSQVTTRRRRVLSVTLSDSRARRRAWSNHLDGLLTVSSGRTSDSQPS</sequence>
<accession>A0A0N7F2N2</accession>
<dbReference type="EMBL" id="CP012752">
    <property type="protein sequence ID" value="ALG06303.1"/>
    <property type="molecule type" value="Genomic_DNA"/>
</dbReference>
<dbReference type="KEGG" id="kphy:AOZ06_04630"/>
<organism evidence="2 3">
    <name type="scientific">Kibdelosporangium phytohabitans</name>
    <dbReference type="NCBI Taxonomy" id="860235"/>
    <lineage>
        <taxon>Bacteria</taxon>
        <taxon>Bacillati</taxon>
        <taxon>Actinomycetota</taxon>
        <taxon>Actinomycetes</taxon>
        <taxon>Pseudonocardiales</taxon>
        <taxon>Pseudonocardiaceae</taxon>
        <taxon>Kibdelosporangium</taxon>
    </lineage>
</organism>
<reference evidence="2 3" key="1">
    <citation type="submission" date="2015-07" db="EMBL/GenBank/DDBJ databases">
        <title>Genome sequencing of Kibdelosporangium phytohabitans.</title>
        <authorList>
            <person name="Qin S."/>
            <person name="Xing K."/>
        </authorList>
    </citation>
    <scope>NUCLEOTIDE SEQUENCE [LARGE SCALE GENOMIC DNA]</scope>
    <source>
        <strain evidence="2 3">KLBMP1111</strain>
    </source>
</reference>
<evidence type="ECO:0000259" key="1">
    <source>
        <dbReference type="Pfam" id="PF13546"/>
    </source>
</evidence>
<dbReference type="STRING" id="860235.AOZ06_04630"/>
<protein>
    <recommendedName>
        <fullName evidence="1">Transposase IS701-like DDE domain-containing protein</fullName>
    </recommendedName>
</protein>
<name>A0A0N7F2N2_9PSEU</name>
<evidence type="ECO:0000313" key="2">
    <source>
        <dbReference type="EMBL" id="ALG06303.1"/>
    </source>
</evidence>
<dbReference type="Pfam" id="PF13546">
    <property type="entry name" value="DDE_5"/>
    <property type="match status" value="1"/>
</dbReference>
<dbReference type="Proteomes" id="UP000063699">
    <property type="component" value="Chromosome"/>
</dbReference>
<dbReference type="AlphaFoldDB" id="A0A0N7F2N2"/>
<keyword evidence="3" id="KW-1185">Reference proteome</keyword>
<evidence type="ECO:0000313" key="3">
    <source>
        <dbReference type="Proteomes" id="UP000063699"/>
    </source>
</evidence>